<dbReference type="InterPro" id="IPR039189">
    <property type="entry name" value="Fcp1"/>
</dbReference>
<gene>
    <name evidence="9" type="ORF">CTAYLR_006349</name>
</gene>
<evidence type="ECO:0000256" key="7">
    <source>
        <dbReference type="SAM" id="MobiDB-lite"/>
    </source>
</evidence>
<evidence type="ECO:0000256" key="1">
    <source>
        <dbReference type="ARBA" id="ARBA00004123"/>
    </source>
</evidence>
<organism evidence="9 10">
    <name type="scientific">Chrysophaeum taylorii</name>
    <dbReference type="NCBI Taxonomy" id="2483200"/>
    <lineage>
        <taxon>Eukaryota</taxon>
        <taxon>Sar</taxon>
        <taxon>Stramenopiles</taxon>
        <taxon>Ochrophyta</taxon>
        <taxon>Pelagophyceae</taxon>
        <taxon>Pelagomonadales</taxon>
        <taxon>Pelagomonadaceae</taxon>
        <taxon>Chrysophaeum</taxon>
    </lineage>
</organism>
<keyword evidence="3" id="KW-0378">Hydrolase</keyword>
<accession>A0AAD7U779</accession>
<dbReference type="SUPFAM" id="SSF56784">
    <property type="entry name" value="HAD-like"/>
    <property type="match status" value="1"/>
</dbReference>
<evidence type="ECO:0000313" key="10">
    <source>
        <dbReference type="Proteomes" id="UP001230188"/>
    </source>
</evidence>
<dbReference type="GO" id="GO:0008420">
    <property type="term" value="F:RNA polymerase II CTD heptapeptide repeat phosphatase activity"/>
    <property type="evidence" value="ECO:0007669"/>
    <property type="project" value="InterPro"/>
</dbReference>
<comment type="subcellular location">
    <subcellularLocation>
        <location evidence="1">Nucleus</location>
    </subcellularLocation>
</comment>
<keyword evidence="4" id="KW-0539">Nucleus</keyword>
<comment type="catalytic activity">
    <reaction evidence="6">
        <text>O-phospho-L-threonyl-[protein] + H2O = L-threonyl-[protein] + phosphate</text>
        <dbReference type="Rhea" id="RHEA:47004"/>
        <dbReference type="Rhea" id="RHEA-COMP:11060"/>
        <dbReference type="Rhea" id="RHEA-COMP:11605"/>
        <dbReference type="ChEBI" id="CHEBI:15377"/>
        <dbReference type="ChEBI" id="CHEBI:30013"/>
        <dbReference type="ChEBI" id="CHEBI:43474"/>
        <dbReference type="ChEBI" id="CHEBI:61977"/>
        <dbReference type="EC" id="3.1.3.16"/>
    </reaction>
</comment>
<dbReference type="Proteomes" id="UP001230188">
    <property type="component" value="Unassembled WGS sequence"/>
</dbReference>
<dbReference type="InterPro" id="IPR036420">
    <property type="entry name" value="BRCT_dom_sf"/>
</dbReference>
<evidence type="ECO:0000256" key="4">
    <source>
        <dbReference type="ARBA" id="ARBA00023242"/>
    </source>
</evidence>
<dbReference type="InterPro" id="IPR036412">
    <property type="entry name" value="HAD-like_sf"/>
</dbReference>
<proteinExistence type="predicted"/>
<dbReference type="SUPFAM" id="SSF52113">
    <property type="entry name" value="BRCT domain"/>
    <property type="match status" value="1"/>
</dbReference>
<dbReference type="Pfam" id="PF03031">
    <property type="entry name" value="NIF"/>
    <property type="match status" value="1"/>
</dbReference>
<dbReference type="SMART" id="SM00577">
    <property type="entry name" value="CPDc"/>
    <property type="match status" value="1"/>
</dbReference>
<dbReference type="PROSITE" id="PS50969">
    <property type="entry name" value="FCP1"/>
    <property type="match status" value="1"/>
</dbReference>
<dbReference type="InterPro" id="IPR004274">
    <property type="entry name" value="FCP1_dom"/>
</dbReference>
<feature type="region of interest" description="Disordered" evidence="7">
    <location>
        <begin position="406"/>
        <end position="425"/>
    </location>
</feature>
<comment type="catalytic activity">
    <reaction evidence="5">
        <text>O-phospho-L-seryl-[protein] + H2O = L-seryl-[protein] + phosphate</text>
        <dbReference type="Rhea" id="RHEA:20629"/>
        <dbReference type="Rhea" id="RHEA-COMP:9863"/>
        <dbReference type="Rhea" id="RHEA-COMP:11604"/>
        <dbReference type="ChEBI" id="CHEBI:15377"/>
        <dbReference type="ChEBI" id="CHEBI:29999"/>
        <dbReference type="ChEBI" id="CHEBI:43474"/>
        <dbReference type="ChEBI" id="CHEBI:83421"/>
        <dbReference type="EC" id="3.1.3.16"/>
    </reaction>
</comment>
<evidence type="ECO:0000256" key="6">
    <source>
        <dbReference type="ARBA" id="ARBA00048336"/>
    </source>
</evidence>
<dbReference type="EC" id="3.1.3.16" evidence="2"/>
<evidence type="ECO:0000256" key="5">
    <source>
        <dbReference type="ARBA" id="ARBA00047761"/>
    </source>
</evidence>
<reference evidence="9" key="1">
    <citation type="submission" date="2023-01" db="EMBL/GenBank/DDBJ databases">
        <title>Metagenome sequencing of chrysophaentin producing Chrysophaeum taylorii.</title>
        <authorList>
            <person name="Davison J."/>
            <person name="Bewley C."/>
        </authorList>
    </citation>
    <scope>NUCLEOTIDE SEQUENCE</scope>
    <source>
        <strain evidence="9">NIES-1699</strain>
    </source>
</reference>
<dbReference type="PANTHER" id="PTHR23081">
    <property type="entry name" value="RNA POLYMERASE II CTD PHOSPHATASE"/>
    <property type="match status" value="1"/>
</dbReference>
<dbReference type="EMBL" id="JAQMWT010000587">
    <property type="protein sequence ID" value="KAJ8599125.1"/>
    <property type="molecule type" value="Genomic_DNA"/>
</dbReference>
<evidence type="ECO:0000256" key="2">
    <source>
        <dbReference type="ARBA" id="ARBA00013081"/>
    </source>
</evidence>
<protein>
    <recommendedName>
        <fullName evidence="2">protein-serine/threonine phosphatase</fullName>
        <ecNumber evidence="2">3.1.3.16</ecNumber>
    </recommendedName>
</protein>
<evidence type="ECO:0000313" key="9">
    <source>
        <dbReference type="EMBL" id="KAJ8599125.1"/>
    </source>
</evidence>
<evidence type="ECO:0000256" key="3">
    <source>
        <dbReference type="ARBA" id="ARBA00022801"/>
    </source>
</evidence>
<dbReference type="AlphaFoldDB" id="A0AAD7U779"/>
<feature type="domain" description="FCP1 homology" evidence="8">
    <location>
        <begin position="74"/>
        <end position="240"/>
    </location>
</feature>
<keyword evidence="10" id="KW-1185">Reference proteome</keyword>
<name>A0AAD7U779_9STRA</name>
<dbReference type="GO" id="GO:0005634">
    <property type="term" value="C:nucleus"/>
    <property type="evidence" value="ECO:0007669"/>
    <property type="project" value="UniProtKB-SubCell"/>
</dbReference>
<dbReference type="PANTHER" id="PTHR23081:SF36">
    <property type="entry name" value="RNA POLYMERASE II SUBUNIT A C-TERMINAL DOMAIN PHOSPHATASE"/>
    <property type="match status" value="1"/>
</dbReference>
<dbReference type="Gene3D" id="3.40.50.1000">
    <property type="entry name" value="HAD superfamily/HAD-like"/>
    <property type="match status" value="1"/>
</dbReference>
<sequence>MHDDDDADDEKVCGHPTVYGGLCVACGRAVKKGGIKFVPKSAAAAGPNKKKNNKVEISVAEADRMASLTRERLDESKRLSLVLDLDHTLVECAILARAPATEVHELVVQGRAHQVRLRPKLGEFFDKLCGLYEPTIYTHGSREYAIAVAKLIEAQTIAKFGGRIVSRDDAPDLSAKAEKRLDRVFPGAGGTESSLVVDDRHDVWQGADLDHLVLVEPYKFFERRGLVAPYQDLDTQLAHTRRALVEIHEAYFKNGNTTASAALKQVRSRVFSNDVLCFVALPRDLALLRRFAVAFGATVEEDPDSATCVVVDERRRDRTARCIRPPPKSSASYVHLDWFWYSIWHLDRKDPARFYVPPHEIIDFPVEDHPPAKRIRRDDTNHQSTTAVVVVPDDDDAWADDVAAEIADDVIDDDDDDDDDDDGDQ</sequence>
<comment type="caution">
    <text evidence="9">The sequence shown here is derived from an EMBL/GenBank/DDBJ whole genome shotgun (WGS) entry which is preliminary data.</text>
</comment>
<dbReference type="InterPro" id="IPR023214">
    <property type="entry name" value="HAD_sf"/>
</dbReference>
<evidence type="ECO:0000259" key="8">
    <source>
        <dbReference type="PROSITE" id="PS50969"/>
    </source>
</evidence>